<organism evidence="4 5">
    <name type="scientific">Flaviaesturariibacter amylovorans</name>
    <dbReference type="NCBI Taxonomy" id="1084520"/>
    <lineage>
        <taxon>Bacteria</taxon>
        <taxon>Pseudomonadati</taxon>
        <taxon>Bacteroidota</taxon>
        <taxon>Chitinophagia</taxon>
        <taxon>Chitinophagales</taxon>
        <taxon>Chitinophagaceae</taxon>
        <taxon>Flaviaestuariibacter</taxon>
    </lineage>
</organism>
<dbReference type="Proteomes" id="UP001501725">
    <property type="component" value="Unassembled WGS sequence"/>
</dbReference>
<evidence type="ECO:0000256" key="2">
    <source>
        <dbReference type="ARBA" id="ARBA00023043"/>
    </source>
</evidence>
<dbReference type="InterPro" id="IPR036770">
    <property type="entry name" value="Ankyrin_rpt-contain_sf"/>
</dbReference>
<feature type="repeat" description="ANK" evidence="3">
    <location>
        <begin position="143"/>
        <end position="175"/>
    </location>
</feature>
<dbReference type="PANTHER" id="PTHR24171:SF9">
    <property type="entry name" value="ANKYRIN REPEAT DOMAIN-CONTAINING PROTEIN 39"/>
    <property type="match status" value="1"/>
</dbReference>
<dbReference type="PROSITE" id="PS50088">
    <property type="entry name" value="ANK_REPEAT"/>
    <property type="match status" value="3"/>
</dbReference>
<feature type="repeat" description="ANK" evidence="3">
    <location>
        <begin position="176"/>
        <end position="208"/>
    </location>
</feature>
<dbReference type="InterPro" id="IPR002110">
    <property type="entry name" value="Ankyrin_rpt"/>
</dbReference>
<proteinExistence type="predicted"/>
<keyword evidence="2 3" id="KW-0040">ANK repeat</keyword>
<evidence type="ECO:0000313" key="5">
    <source>
        <dbReference type="Proteomes" id="UP001501725"/>
    </source>
</evidence>
<dbReference type="PANTHER" id="PTHR24171">
    <property type="entry name" value="ANKYRIN REPEAT DOMAIN-CONTAINING PROTEIN 39-RELATED"/>
    <property type="match status" value="1"/>
</dbReference>
<dbReference type="RefSeq" id="WP_345258255.1">
    <property type="nucleotide sequence ID" value="NZ_BAABGY010000018.1"/>
</dbReference>
<dbReference type="SUPFAM" id="SSF48403">
    <property type="entry name" value="Ankyrin repeat"/>
    <property type="match status" value="1"/>
</dbReference>
<reference evidence="5" key="1">
    <citation type="journal article" date="2019" name="Int. J. Syst. Evol. Microbiol.">
        <title>The Global Catalogue of Microorganisms (GCM) 10K type strain sequencing project: providing services to taxonomists for standard genome sequencing and annotation.</title>
        <authorList>
            <consortium name="The Broad Institute Genomics Platform"/>
            <consortium name="The Broad Institute Genome Sequencing Center for Infectious Disease"/>
            <person name="Wu L."/>
            <person name="Ma J."/>
        </authorList>
    </citation>
    <scope>NUCLEOTIDE SEQUENCE [LARGE SCALE GENOMIC DNA]</scope>
    <source>
        <strain evidence="5">JCM 17919</strain>
    </source>
</reference>
<evidence type="ECO:0000256" key="1">
    <source>
        <dbReference type="ARBA" id="ARBA00022737"/>
    </source>
</evidence>
<dbReference type="Pfam" id="PF12796">
    <property type="entry name" value="Ank_2"/>
    <property type="match status" value="1"/>
</dbReference>
<evidence type="ECO:0008006" key="6">
    <source>
        <dbReference type="Google" id="ProtNLM"/>
    </source>
</evidence>
<feature type="repeat" description="ANK" evidence="3">
    <location>
        <begin position="110"/>
        <end position="142"/>
    </location>
</feature>
<evidence type="ECO:0000313" key="4">
    <source>
        <dbReference type="EMBL" id="GAA4344076.1"/>
    </source>
</evidence>
<dbReference type="Gene3D" id="1.25.40.20">
    <property type="entry name" value="Ankyrin repeat-containing domain"/>
    <property type="match status" value="1"/>
</dbReference>
<dbReference type="PROSITE" id="PS50297">
    <property type="entry name" value="ANK_REP_REGION"/>
    <property type="match status" value="2"/>
</dbReference>
<keyword evidence="5" id="KW-1185">Reference proteome</keyword>
<keyword evidence="1" id="KW-0677">Repeat</keyword>
<sequence length="278" mass="30296">MFLPKALIELKALVPLPAALERFLARRPQGRRFPGLHVYVRGRVLDRYREEVHRSNTGHLPFARTDAGDELRVDLASGAVLRIGKEGAVEAVAPSFDTWLQERMQEAREVARRPVVRAARAGDVKKLERLLARGADINEQDIDGNTPLMAALLAWQYAAAHLLLARGADVALRDREGHTALMWAAYRNRPELVQQLLQAGADPNARTNSGEAVLLFALSGPYPLAEARPNGSAAVVELLIRAGAEKLSVAQIPAAILADADPEIMKLLERASNGLHGS</sequence>
<accession>A0ABP8HT64</accession>
<evidence type="ECO:0000256" key="3">
    <source>
        <dbReference type="PROSITE-ProRule" id="PRU00023"/>
    </source>
</evidence>
<comment type="caution">
    <text evidence="4">The sequence shown here is derived from an EMBL/GenBank/DDBJ whole genome shotgun (WGS) entry which is preliminary data.</text>
</comment>
<protein>
    <recommendedName>
        <fullName evidence="6">Ankyrin repeat domain-containing protein</fullName>
    </recommendedName>
</protein>
<gene>
    <name evidence="4" type="ORF">GCM10023184_44900</name>
</gene>
<dbReference type="EMBL" id="BAABGY010000018">
    <property type="protein sequence ID" value="GAA4344076.1"/>
    <property type="molecule type" value="Genomic_DNA"/>
</dbReference>
<name>A0ABP8HT64_9BACT</name>
<dbReference type="SMART" id="SM00248">
    <property type="entry name" value="ANK"/>
    <property type="match status" value="4"/>
</dbReference>